<evidence type="ECO:0000259" key="10">
    <source>
        <dbReference type="PROSITE" id="PS50885"/>
    </source>
</evidence>
<dbReference type="SMART" id="SM00304">
    <property type="entry name" value="HAMP"/>
    <property type="match status" value="1"/>
</dbReference>
<keyword evidence="2" id="KW-1003">Cell membrane</keyword>
<dbReference type="InterPro" id="IPR003660">
    <property type="entry name" value="HAMP_dom"/>
</dbReference>
<feature type="transmembrane region" description="Helical" evidence="8">
    <location>
        <begin position="124"/>
        <end position="146"/>
    </location>
</feature>
<dbReference type="EMBL" id="OBQC01000009">
    <property type="protein sequence ID" value="SOC40983.1"/>
    <property type="molecule type" value="Genomic_DNA"/>
</dbReference>
<dbReference type="PROSITE" id="PS50885">
    <property type="entry name" value="HAMP"/>
    <property type="match status" value="1"/>
</dbReference>
<keyword evidence="8" id="KW-1133">Transmembrane helix</keyword>
<evidence type="ECO:0000256" key="5">
    <source>
        <dbReference type="ARBA" id="ARBA00029447"/>
    </source>
</evidence>
<evidence type="ECO:0000256" key="6">
    <source>
        <dbReference type="PROSITE-ProRule" id="PRU00284"/>
    </source>
</evidence>
<gene>
    <name evidence="11" type="ORF">SAMN05877842_10951</name>
</gene>
<keyword evidence="3 8" id="KW-0472">Membrane</keyword>
<dbReference type="PANTHER" id="PTHR32089">
    <property type="entry name" value="METHYL-ACCEPTING CHEMOTAXIS PROTEIN MCPB"/>
    <property type="match status" value="1"/>
</dbReference>
<dbReference type="CDD" id="cd11386">
    <property type="entry name" value="MCP_signal"/>
    <property type="match status" value="1"/>
</dbReference>
<dbReference type="GO" id="GO:0005886">
    <property type="term" value="C:plasma membrane"/>
    <property type="evidence" value="ECO:0007669"/>
    <property type="project" value="UniProtKB-SubCell"/>
</dbReference>
<dbReference type="Proteomes" id="UP000219252">
    <property type="component" value="Unassembled WGS sequence"/>
</dbReference>
<dbReference type="Pfam" id="PF00672">
    <property type="entry name" value="HAMP"/>
    <property type="match status" value="1"/>
</dbReference>
<dbReference type="Gene3D" id="6.10.340.10">
    <property type="match status" value="1"/>
</dbReference>
<feature type="coiled-coil region" evidence="7">
    <location>
        <begin position="448"/>
        <end position="483"/>
    </location>
</feature>
<comment type="subcellular location">
    <subcellularLocation>
        <location evidence="1">Cell membrane</location>
    </subcellularLocation>
</comment>
<dbReference type="CDD" id="cd06225">
    <property type="entry name" value="HAMP"/>
    <property type="match status" value="1"/>
</dbReference>
<comment type="similarity">
    <text evidence="5">Belongs to the methyl-accepting chemotaxis (MCP) protein family.</text>
</comment>
<dbReference type="SUPFAM" id="SSF58104">
    <property type="entry name" value="Methyl-accepting chemotaxis protein (MCP) signaling domain"/>
    <property type="match status" value="1"/>
</dbReference>
<evidence type="ECO:0000259" key="9">
    <source>
        <dbReference type="PROSITE" id="PS50111"/>
    </source>
</evidence>
<evidence type="ECO:0000256" key="2">
    <source>
        <dbReference type="ARBA" id="ARBA00022475"/>
    </source>
</evidence>
<keyword evidence="8" id="KW-0812">Transmembrane</keyword>
<dbReference type="SMART" id="SM00283">
    <property type="entry name" value="MA"/>
    <property type="match status" value="1"/>
</dbReference>
<proteinExistence type="inferred from homology"/>
<evidence type="ECO:0000256" key="4">
    <source>
        <dbReference type="ARBA" id="ARBA00023224"/>
    </source>
</evidence>
<accession>A0A285UGU4</accession>
<dbReference type="Pfam" id="PF00015">
    <property type="entry name" value="MCPsignal"/>
    <property type="match status" value="1"/>
</dbReference>
<name>A0A285UGU4_9BACL</name>
<keyword evidence="7" id="KW-0175">Coiled coil</keyword>
<evidence type="ECO:0000313" key="11">
    <source>
        <dbReference type="EMBL" id="SOC40983.1"/>
    </source>
</evidence>
<dbReference type="InterPro" id="IPR004089">
    <property type="entry name" value="MCPsignal_dom"/>
</dbReference>
<evidence type="ECO:0000256" key="8">
    <source>
        <dbReference type="SAM" id="Phobius"/>
    </source>
</evidence>
<sequence>MATAILEFVMFGDDAAMLGENMAMDKFEKGIEEGTNYAKALIEMTTDEESKQLLQVIQTETVKLFESNEKIIELRTNGQDFTSHAANSVELNTKILDTLDQLILLQEQNSAKTIETLEDYQRNMLLFVTVVSLLSIVVGLLIAYFISRGIANPVKKITTGLEEIAAGNLLIQPIHIKNKDEVGVMAATYNKMLVDLQSIVSGVRESSLQLAANAEQLSASAEESLASSQMVAVTSEQQKSLGKQQVEYINLSVNSLAELNDSVAQISKDNEEMLNATDGVQTLVTKGSAVVSNVANQMNMIHITFEEATDIMENMAKHSDDIQKVTSLITDISEQTNLLALNAAIEAARAGEYGKGFAVVAEEVRKLAEQSKQSASEIESMIKLIQTASSDGVKAISSGGFKVKEGIVKTTESLQVFSNIEASVGDVITRVESVASAIGEIHAKAESITNNEEQVQQLAKKAAESANETNSATEEQLATTEEITTNAQSLAELAEKLQSKVNHFKI</sequence>
<dbReference type="GO" id="GO:0007165">
    <property type="term" value="P:signal transduction"/>
    <property type="evidence" value="ECO:0007669"/>
    <property type="project" value="UniProtKB-KW"/>
</dbReference>
<reference evidence="12" key="1">
    <citation type="submission" date="2017-08" db="EMBL/GenBank/DDBJ databases">
        <authorList>
            <person name="Varghese N."/>
            <person name="Submissions S."/>
        </authorList>
    </citation>
    <scope>NUCLEOTIDE SEQUENCE [LARGE SCALE GENOMIC DNA]</scope>
    <source>
        <strain evidence="12">JC23</strain>
    </source>
</reference>
<evidence type="ECO:0000256" key="7">
    <source>
        <dbReference type="SAM" id="Coils"/>
    </source>
</evidence>
<dbReference type="PROSITE" id="PS50111">
    <property type="entry name" value="CHEMOTAXIS_TRANSDUC_2"/>
    <property type="match status" value="1"/>
</dbReference>
<dbReference type="AlphaFoldDB" id="A0A285UGU4"/>
<organism evidence="11 12">
    <name type="scientific">Ureibacillus acetophenoni</name>
    <dbReference type="NCBI Taxonomy" id="614649"/>
    <lineage>
        <taxon>Bacteria</taxon>
        <taxon>Bacillati</taxon>
        <taxon>Bacillota</taxon>
        <taxon>Bacilli</taxon>
        <taxon>Bacillales</taxon>
        <taxon>Caryophanaceae</taxon>
        <taxon>Ureibacillus</taxon>
    </lineage>
</organism>
<keyword evidence="12" id="KW-1185">Reference proteome</keyword>
<dbReference type="Gene3D" id="1.10.287.950">
    <property type="entry name" value="Methyl-accepting chemotaxis protein"/>
    <property type="match status" value="1"/>
</dbReference>
<dbReference type="PANTHER" id="PTHR32089:SF112">
    <property type="entry name" value="LYSOZYME-LIKE PROTEIN-RELATED"/>
    <property type="match status" value="1"/>
</dbReference>
<evidence type="ECO:0000256" key="3">
    <source>
        <dbReference type="ARBA" id="ARBA00023136"/>
    </source>
</evidence>
<feature type="domain" description="HAMP" evidence="10">
    <location>
        <begin position="148"/>
        <end position="201"/>
    </location>
</feature>
<protein>
    <submittedName>
        <fullName evidence="11">Methyl-accepting chemotaxis protein</fullName>
    </submittedName>
</protein>
<keyword evidence="4 6" id="KW-0807">Transducer</keyword>
<evidence type="ECO:0000256" key="1">
    <source>
        <dbReference type="ARBA" id="ARBA00004236"/>
    </source>
</evidence>
<evidence type="ECO:0000313" key="12">
    <source>
        <dbReference type="Proteomes" id="UP000219252"/>
    </source>
</evidence>
<feature type="domain" description="Methyl-accepting transducer" evidence="9">
    <location>
        <begin position="220"/>
        <end position="456"/>
    </location>
</feature>